<name>A0A1G8LNQ3_9LACT</name>
<dbReference type="GO" id="GO:0008080">
    <property type="term" value="F:N-acetyltransferase activity"/>
    <property type="evidence" value="ECO:0007669"/>
    <property type="project" value="InterPro"/>
</dbReference>
<dbReference type="SUPFAM" id="SSF55729">
    <property type="entry name" value="Acyl-CoA N-acyltransferases (Nat)"/>
    <property type="match status" value="1"/>
</dbReference>
<dbReference type="EMBL" id="PNHE01000026">
    <property type="protein sequence ID" value="PMC58087.1"/>
    <property type="molecule type" value="Genomic_DNA"/>
</dbReference>
<gene>
    <name evidence="2" type="primary">rimI</name>
    <name evidence="2" type="ORF">CJ205_06270</name>
</gene>
<dbReference type="PANTHER" id="PTHR43617">
    <property type="entry name" value="L-AMINO ACID N-ACETYLTRANSFERASE"/>
    <property type="match status" value="1"/>
</dbReference>
<comment type="caution">
    <text evidence="2">The sequence shown here is derived from an EMBL/GenBank/DDBJ whole genome shotgun (WGS) entry which is preliminary data.</text>
</comment>
<dbReference type="CDD" id="cd04301">
    <property type="entry name" value="NAT_SF"/>
    <property type="match status" value="1"/>
</dbReference>
<dbReference type="RefSeq" id="WP_092085307.1">
    <property type="nucleotide sequence ID" value="NZ_PNHE01000026.1"/>
</dbReference>
<dbReference type="InterPro" id="IPR006464">
    <property type="entry name" value="AcTrfase_RimI/Ard1"/>
</dbReference>
<proteinExistence type="predicted"/>
<evidence type="ECO:0000313" key="3">
    <source>
        <dbReference type="Proteomes" id="UP000235682"/>
    </source>
</evidence>
<dbReference type="InterPro" id="IPR000182">
    <property type="entry name" value="GNAT_dom"/>
</dbReference>
<dbReference type="STRING" id="84521.SAMN04487994_10226"/>
<accession>A0A1G8LNQ3</accession>
<dbReference type="InterPro" id="IPR016181">
    <property type="entry name" value="Acyl_CoA_acyltransferase"/>
</dbReference>
<dbReference type="NCBIfam" id="TIGR01575">
    <property type="entry name" value="rimI"/>
    <property type="match status" value="1"/>
</dbReference>
<organism evidence="2 3">
    <name type="scientific">Dolosicoccus paucivorans</name>
    <dbReference type="NCBI Taxonomy" id="84521"/>
    <lineage>
        <taxon>Bacteria</taxon>
        <taxon>Bacillati</taxon>
        <taxon>Bacillota</taxon>
        <taxon>Bacilli</taxon>
        <taxon>Lactobacillales</taxon>
        <taxon>Aerococcaceae</taxon>
        <taxon>Dolosicoccus</taxon>
    </lineage>
</organism>
<evidence type="ECO:0000313" key="2">
    <source>
        <dbReference type="EMBL" id="PMC58087.1"/>
    </source>
</evidence>
<keyword evidence="3" id="KW-1185">Reference proteome</keyword>
<reference evidence="2 3" key="1">
    <citation type="submission" date="2017-09" db="EMBL/GenBank/DDBJ databases">
        <title>Bacterial strain isolated from the female urinary microbiota.</title>
        <authorList>
            <person name="Thomas-White K."/>
            <person name="Kumar N."/>
            <person name="Forster S."/>
            <person name="Putonti C."/>
            <person name="Lawley T."/>
            <person name="Wolfe A.J."/>
        </authorList>
    </citation>
    <scope>NUCLEOTIDE SEQUENCE [LARGE SCALE GENOMIC DNA]</scope>
    <source>
        <strain evidence="2 3">UMB0852</strain>
    </source>
</reference>
<keyword evidence="2" id="KW-0808">Transferase</keyword>
<dbReference type="InterPro" id="IPR050276">
    <property type="entry name" value="MshD_Acetyltransferase"/>
</dbReference>
<evidence type="ECO:0000259" key="1">
    <source>
        <dbReference type="PROSITE" id="PS51186"/>
    </source>
</evidence>
<dbReference type="OrthoDB" id="9794566at2"/>
<dbReference type="Proteomes" id="UP000235682">
    <property type="component" value="Unassembled WGS sequence"/>
</dbReference>
<protein>
    <submittedName>
        <fullName evidence="2">Ribosomal-protein-alanine N-acetyltransferase</fullName>
    </submittedName>
</protein>
<sequence>MTHWSNVFRILWSKYYETKNQPLSLMQQNLQKIDLTPSSLKAMYHIRAANYGDLLTFVDLQQAGYQGYVAWQTRDFVKDWATNPGLWYLVLTERKTDQVIGLCTGRVNHSKGHLSQLIIHPHYQQQGLGKILFNIWLEGAQKMDAQTITLETRKSDPLVQQFYEQFGFQRIALRKNYYPDLNDDAYIMQWQKGSSR</sequence>
<dbReference type="Pfam" id="PF00583">
    <property type="entry name" value="Acetyltransf_1"/>
    <property type="match status" value="1"/>
</dbReference>
<dbReference type="Gene3D" id="3.40.630.30">
    <property type="match status" value="1"/>
</dbReference>
<dbReference type="AlphaFoldDB" id="A0A1G8LNQ3"/>
<dbReference type="PROSITE" id="PS51186">
    <property type="entry name" value="GNAT"/>
    <property type="match status" value="1"/>
</dbReference>
<feature type="domain" description="N-acetyltransferase" evidence="1">
    <location>
        <begin position="44"/>
        <end position="193"/>
    </location>
</feature>